<name>A0A2N1PFH9_9BACT</name>
<evidence type="ECO:0000313" key="2">
    <source>
        <dbReference type="EMBL" id="PKK87086.1"/>
    </source>
</evidence>
<organism evidence="2 3">
    <name type="scientific">Candidatus Wallbacteria bacterium HGW-Wallbacteria-1</name>
    <dbReference type="NCBI Taxonomy" id="2013854"/>
    <lineage>
        <taxon>Bacteria</taxon>
        <taxon>Candidatus Walliibacteriota</taxon>
    </lineage>
</organism>
<proteinExistence type="predicted"/>
<feature type="non-terminal residue" evidence="2">
    <location>
        <position position="1"/>
    </location>
</feature>
<evidence type="ECO:0000313" key="3">
    <source>
        <dbReference type="Proteomes" id="UP000233256"/>
    </source>
</evidence>
<dbReference type="EMBL" id="PGXC01000216">
    <property type="protein sequence ID" value="PKK87086.1"/>
    <property type="molecule type" value="Genomic_DNA"/>
</dbReference>
<dbReference type="AlphaFoldDB" id="A0A2N1PFH9"/>
<evidence type="ECO:0000256" key="1">
    <source>
        <dbReference type="SAM" id="Phobius"/>
    </source>
</evidence>
<sequence length="198" mass="21757">IMLSRMIDSRKTFVIGMSIIFGLSVDLIPGIFNGLPGVIKPFFQSSLSVATLCAIILNMFMRIGIAKTAYLALVPGVDSSEKIFDFMHKQGSLWGAMPDVIDRAAAAINETFEAAEVKSAAEGPLQVAVSFDEFNLDVEITYLGTRMVIPDVKPSEEEIMISPEGLAKLSLFLIHENADRVESHVKNGQCRILLHYNH</sequence>
<feature type="transmembrane region" description="Helical" evidence="1">
    <location>
        <begin position="38"/>
        <end position="60"/>
    </location>
</feature>
<dbReference type="Proteomes" id="UP000233256">
    <property type="component" value="Unassembled WGS sequence"/>
</dbReference>
<comment type="caution">
    <text evidence="2">The sequence shown here is derived from an EMBL/GenBank/DDBJ whole genome shotgun (WGS) entry which is preliminary data.</text>
</comment>
<accession>A0A2N1PFH9</accession>
<gene>
    <name evidence="2" type="ORF">CVV64_22740</name>
</gene>
<keyword evidence="1" id="KW-0472">Membrane</keyword>
<feature type="transmembrane region" description="Helical" evidence="1">
    <location>
        <begin position="12"/>
        <end position="32"/>
    </location>
</feature>
<keyword evidence="1" id="KW-0812">Transmembrane</keyword>
<keyword evidence="1" id="KW-1133">Transmembrane helix</keyword>
<protein>
    <submittedName>
        <fullName evidence="2">Xanthine permease</fullName>
    </submittedName>
</protein>
<reference evidence="2 3" key="1">
    <citation type="journal article" date="2017" name="ISME J.">
        <title>Potential for microbial H2 and metal transformations associated with novel bacteria and archaea in deep terrestrial subsurface sediments.</title>
        <authorList>
            <person name="Hernsdorf A.W."/>
            <person name="Amano Y."/>
            <person name="Miyakawa K."/>
            <person name="Ise K."/>
            <person name="Suzuki Y."/>
            <person name="Anantharaman K."/>
            <person name="Probst A."/>
            <person name="Burstein D."/>
            <person name="Thomas B.C."/>
            <person name="Banfield J.F."/>
        </authorList>
    </citation>
    <scope>NUCLEOTIDE SEQUENCE [LARGE SCALE GENOMIC DNA]</scope>
    <source>
        <strain evidence="2">HGW-Wallbacteria-1</strain>
    </source>
</reference>